<organism evidence="1">
    <name type="scientific">uncultured Caudovirales phage</name>
    <dbReference type="NCBI Taxonomy" id="2100421"/>
    <lineage>
        <taxon>Viruses</taxon>
        <taxon>Duplodnaviria</taxon>
        <taxon>Heunggongvirae</taxon>
        <taxon>Uroviricota</taxon>
        <taxon>Caudoviricetes</taxon>
        <taxon>Peduoviridae</taxon>
        <taxon>Maltschvirus</taxon>
        <taxon>Maltschvirus maltsch</taxon>
    </lineage>
</organism>
<proteinExistence type="predicted"/>
<name>A0A6J7WUJ3_9CAUD</name>
<accession>A0A6J7WUJ3</accession>
<reference evidence="1" key="1">
    <citation type="submission" date="2020-05" db="EMBL/GenBank/DDBJ databases">
        <authorList>
            <person name="Chiriac C."/>
            <person name="Salcher M."/>
            <person name="Ghai R."/>
            <person name="Kavagutti S V."/>
        </authorList>
    </citation>
    <scope>NUCLEOTIDE SEQUENCE</scope>
</reference>
<evidence type="ECO:0000313" key="1">
    <source>
        <dbReference type="EMBL" id="CAB5221749.1"/>
    </source>
</evidence>
<gene>
    <name evidence="1" type="ORF">UFOVP242_55</name>
</gene>
<protein>
    <submittedName>
        <fullName evidence="1">Uncharacterized protein</fullName>
    </submittedName>
</protein>
<sequence length="421" mass="44748">MKSIKEKQFLVNMALALGQTPDPALVKEIDDHNKLMESITVKGDEFGSLLAQLAQLKDEVETVKSVAEVKQQYFEPKAPPKEYPKPPTLEELMSIVPEEVFEPAYEPDDGPLTEDQIEQIEEVSPLIAAASSHITKEVQMEANSFQQPEPTDPILRSVEDLKKKIKFLEGWISKISMTGPGGGEVNLLKLDDVDTSAIGNGKYLRYNAANAKMEFATVSGGGGGAVDSVNGQTGEVTLTTANVAEVYPNLYFTDDRALGAFTPGNGIDIAANGLISATVSGGGSVDLTAVSTAIIPVADSIQDLGTANLRWGTLYLANNTIDLGGSLISSDGTGTITISSQGAVLPVNSKVAVDGVDKNIALVGNTGAIATVVPFYTKELGLNTTATNFTFGANPDDYVFTNFFFNNGTTITQSARAQFYF</sequence>
<dbReference type="EMBL" id="LR798294">
    <property type="protein sequence ID" value="CAB5221749.1"/>
    <property type="molecule type" value="Genomic_DNA"/>
</dbReference>